<evidence type="ECO:0000256" key="1">
    <source>
        <dbReference type="ARBA" id="ARBA00007435"/>
    </source>
</evidence>
<dbReference type="Proteomes" id="UP000177697">
    <property type="component" value="Unassembled WGS sequence"/>
</dbReference>
<protein>
    <recommendedName>
        <fullName evidence="2">GIY-YIG domain-containing protein</fullName>
    </recommendedName>
</protein>
<dbReference type="PANTHER" id="PTHR34477">
    <property type="entry name" value="UPF0213 PROTEIN YHBQ"/>
    <property type="match status" value="1"/>
</dbReference>
<sequence length="88" mass="10120">MYFVYIIECKDKSLYTGITNDLERRFSEHKKGNGGHYTSAKQVEKIVYSEEHPDRSSALKREAEIKKLTRAKKEALIKGDKKCLTAPV</sequence>
<dbReference type="AlphaFoldDB" id="A0A1G2UZ69"/>
<evidence type="ECO:0000259" key="2">
    <source>
        <dbReference type="PROSITE" id="PS50164"/>
    </source>
</evidence>
<dbReference type="PANTHER" id="PTHR34477:SF1">
    <property type="entry name" value="UPF0213 PROTEIN YHBQ"/>
    <property type="match status" value="1"/>
</dbReference>
<dbReference type="SUPFAM" id="SSF82771">
    <property type="entry name" value="GIY-YIG endonuclease"/>
    <property type="match status" value="1"/>
</dbReference>
<dbReference type="Pfam" id="PF01541">
    <property type="entry name" value="GIY-YIG"/>
    <property type="match status" value="1"/>
</dbReference>
<evidence type="ECO:0000313" key="4">
    <source>
        <dbReference type="Proteomes" id="UP000177697"/>
    </source>
</evidence>
<gene>
    <name evidence="3" type="ORF">A2431_00460</name>
</gene>
<name>A0A1G2UZ69_9BACT</name>
<dbReference type="PROSITE" id="PS50164">
    <property type="entry name" value="GIY_YIG"/>
    <property type="match status" value="1"/>
</dbReference>
<dbReference type="InterPro" id="IPR035901">
    <property type="entry name" value="GIY-YIG_endonuc_sf"/>
</dbReference>
<feature type="domain" description="GIY-YIG" evidence="2">
    <location>
        <begin position="1"/>
        <end position="75"/>
    </location>
</feature>
<comment type="caution">
    <text evidence="3">The sequence shown here is derived from an EMBL/GenBank/DDBJ whole genome shotgun (WGS) entry which is preliminary data.</text>
</comment>
<comment type="similarity">
    <text evidence="1">Belongs to the UPF0213 family.</text>
</comment>
<accession>A0A1G2UZ69</accession>
<dbReference type="CDD" id="cd10456">
    <property type="entry name" value="GIY-YIG_UPF0213"/>
    <property type="match status" value="1"/>
</dbReference>
<dbReference type="SMART" id="SM00465">
    <property type="entry name" value="GIYc"/>
    <property type="match status" value="1"/>
</dbReference>
<proteinExistence type="inferred from homology"/>
<dbReference type="Gene3D" id="3.40.1440.10">
    <property type="entry name" value="GIY-YIG endonuclease"/>
    <property type="match status" value="1"/>
</dbReference>
<dbReference type="EMBL" id="MHWW01000017">
    <property type="protein sequence ID" value="OHB14667.1"/>
    <property type="molecule type" value="Genomic_DNA"/>
</dbReference>
<reference evidence="3 4" key="1">
    <citation type="journal article" date="2016" name="Nat. Commun.">
        <title>Thousands of microbial genomes shed light on interconnected biogeochemical processes in an aquifer system.</title>
        <authorList>
            <person name="Anantharaman K."/>
            <person name="Brown C.T."/>
            <person name="Hug L.A."/>
            <person name="Sharon I."/>
            <person name="Castelle C.J."/>
            <person name="Probst A.J."/>
            <person name="Thomas B.C."/>
            <person name="Singh A."/>
            <person name="Wilkins M.J."/>
            <person name="Karaoz U."/>
            <person name="Brodie E.L."/>
            <person name="Williams K.H."/>
            <person name="Hubbard S.S."/>
            <person name="Banfield J.F."/>
        </authorList>
    </citation>
    <scope>NUCLEOTIDE SEQUENCE [LARGE SCALE GENOMIC DNA]</scope>
</reference>
<organism evidence="3 4">
    <name type="scientific">Candidatus Zambryskibacteria bacterium RIFOXYC1_FULL_39_10</name>
    <dbReference type="NCBI Taxonomy" id="1802779"/>
    <lineage>
        <taxon>Bacteria</taxon>
        <taxon>Candidatus Zambryskiibacteriota</taxon>
    </lineage>
</organism>
<dbReference type="InterPro" id="IPR050190">
    <property type="entry name" value="UPF0213_domain"/>
</dbReference>
<dbReference type="InterPro" id="IPR000305">
    <property type="entry name" value="GIY-YIG_endonuc"/>
</dbReference>
<evidence type="ECO:0000313" key="3">
    <source>
        <dbReference type="EMBL" id="OHB14667.1"/>
    </source>
</evidence>